<dbReference type="InterPro" id="IPR006527">
    <property type="entry name" value="F-box-assoc_dom_typ1"/>
</dbReference>
<dbReference type="Pfam" id="PF00646">
    <property type="entry name" value="F-box"/>
    <property type="match status" value="1"/>
</dbReference>
<dbReference type="InterPro" id="IPR001810">
    <property type="entry name" value="F-box_dom"/>
</dbReference>
<feature type="domain" description="F-box" evidence="1">
    <location>
        <begin position="5"/>
        <end position="45"/>
    </location>
</feature>
<reference evidence="3" key="1">
    <citation type="submission" date="2013-09" db="EMBL/GenBank/DDBJ databases">
        <title>Corchorus olitorius genome sequencing.</title>
        <authorList>
            <person name="Alam M."/>
            <person name="Haque M.S."/>
            <person name="Islam M.S."/>
            <person name="Emdad E.M."/>
            <person name="Islam M.M."/>
            <person name="Ahmed B."/>
            <person name="Halim A."/>
            <person name="Hossen Q.M.M."/>
            <person name="Hossain M.Z."/>
            <person name="Ahmed R."/>
            <person name="Khan M.M."/>
            <person name="Islam R."/>
            <person name="Rashid M.M."/>
            <person name="Khan S.A."/>
            <person name="Rahman M.S."/>
            <person name="Alam M."/>
            <person name="Yahiya A.S."/>
            <person name="Khan M.S."/>
            <person name="Azam M.S."/>
            <person name="Haque T."/>
            <person name="Lashkar M.Z.H."/>
            <person name="Akhand A.I."/>
            <person name="Morshed G."/>
            <person name="Roy S."/>
            <person name="Uddin K.S."/>
            <person name="Rabeya T."/>
            <person name="Hossain A.S."/>
            <person name="Chowdhury A."/>
            <person name="Snigdha A.R."/>
            <person name="Mortoza M.S."/>
            <person name="Matin S.A."/>
            <person name="Hoque S.M.E."/>
            <person name="Islam M.K."/>
            <person name="Roy D.K."/>
            <person name="Haider R."/>
            <person name="Moosa M.M."/>
            <person name="Elias S.M."/>
            <person name="Hasan A.M."/>
            <person name="Jahan S."/>
            <person name="Shafiuddin M."/>
            <person name="Mahmood N."/>
            <person name="Shommy N.S."/>
        </authorList>
    </citation>
    <scope>NUCLEOTIDE SEQUENCE [LARGE SCALE GENOMIC DNA]</scope>
    <source>
        <strain evidence="3">cv. O-4</strain>
    </source>
</reference>
<name>A0A1R3JRQ2_9ROSI</name>
<keyword evidence="3" id="KW-1185">Reference proteome</keyword>
<dbReference type="Gene3D" id="1.20.1280.50">
    <property type="match status" value="1"/>
</dbReference>
<comment type="caution">
    <text evidence="2">The sequence shown here is derived from an EMBL/GenBank/DDBJ whole genome shotgun (WGS) entry which is preliminary data.</text>
</comment>
<dbReference type="CDD" id="cd22157">
    <property type="entry name" value="F-box_AtFBW1-like"/>
    <property type="match status" value="1"/>
</dbReference>
<accession>A0A1R3JRQ2</accession>
<dbReference type="SUPFAM" id="SSF81383">
    <property type="entry name" value="F-box domain"/>
    <property type="match status" value="1"/>
</dbReference>
<evidence type="ECO:0000313" key="2">
    <source>
        <dbReference type="EMBL" id="OMO97480.1"/>
    </source>
</evidence>
<dbReference type="NCBIfam" id="TIGR01640">
    <property type="entry name" value="F_box_assoc_1"/>
    <property type="match status" value="1"/>
</dbReference>
<dbReference type="PANTHER" id="PTHR31672:SF13">
    <property type="entry name" value="F-BOX PROTEIN CPR30-LIKE"/>
    <property type="match status" value="1"/>
</dbReference>
<dbReference type="Proteomes" id="UP000187203">
    <property type="component" value="Unassembled WGS sequence"/>
</dbReference>
<dbReference type="STRING" id="93759.A0A1R3JRQ2"/>
<evidence type="ECO:0000313" key="3">
    <source>
        <dbReference type="Proteomes" id="UP000187203"/>
    </source>
</evidence>
<dbReference type="EMBL" id="AWUE01015440">
    <property type="protein sequence ID" value="OMO97480.1"/>
    <property type="molecule type" value="Genomic_DNA"/>
</dbReference>
<dbReference type="SMART" id="SM00256">
    <property type="entry name" value="FBOX"/>
    <property type="match status" value="1"/>
</dbReference>
<dbReference type="PANTHER" id="PTHR31672">
    <property type="entry name" value="BNACNNG10540D PROTEIN"/>
    <property type="match status" value="1"/>
</dbReference>
<dbReference type="AlphaFoldDB" id="A0A1R3JRQ2"/>
<dbReference type="InterPro" id="IPR050796">
    <property type="entry name" value="SCF_F-box_component"/>
</dbReference>
<evidence type="ECO:0000259" key="1">
    <source>
        <dbReference type="SMART" id="SM00256"/>
    </source>
</evidence>
<sequence>MGCYIPEDLIVQILPRFPAKSLVRFRCVCKHWHSSLTNPEFITNHAINQGQENPNAEKVFCFRSKSSLFIVNLERFDPLHDKCTMFSITSYAKEIALPTEKFSHMLHTTILGSCNGLIFLKHGWSSDQFCLLNPLTGESRHLFTSFWDKPKTKFAFGYDSSTKDYKIIRFQIDDYPCRLRVFSLENNSWRRPKTNIQYTLKQLIPDLETLQAVQVGGFLHWQIASPNPDSLLTFDLAQEKFGELINLPRDSDGRTRVVGLSVLHGCLCLTLHGPSIWIMKEYGVAESWTKFINIDALRHHTVFQLFPLCYIKDGRRVLLLLNSAKLSSTILKLDPSIRVPSKFGKTRTFSY</sequence>
<organism evidence="2 3">
    <name type="scientific">Corchorus olitorius</name>
    <dbReference type="NCBI Taxonomy" id="93759"/>
    <lineage>
        <taxon>Eukaryota</taxon>
        <taxon>Viridiplantae</taxon>
        <taxon>Streptophyta</taxon>
        <taxon>Embryophyta</taxon>
        <taxon>Tracheophyta</taxon>
        <taxon>Spermatophyta</taxon>
        <taxon>Magnoliopsida</taxon>
        <taxon>eudicotyledons</taxon>
        <taxon>Gunneridae</taxon>
        <taxon>Pentapetalae</taxon>
        <taxon>rosids</taxon>
        <taxon>malvids</taxon>
        <taxon>Malvales</taxon>
        <taxon>Malvaceae</taxon>
        <taxon>Grewioideae</taxon>
        <taxon>Apeibeae</taxon>
        <taxon>Corchorus</taxon>
    </lineage>
</organism>
<gene>
    <name evidence="2" type="ORF">COLO4_14582</name>
</gene>
<dbReference type="InterPro" id="IPR017451">
    <property type="entry name" value="F-box-assoc_interact_dom"/>
</dbReference>
<dbReference type="OrthoDB" id="591557at2759"/>
<proteinExistence type="predicted"/>
<dbReference type="Pfam" id="PF07734">
    <property type="entry name" value="FBA_1"/>
    <property type="match status" value="1"/>
</dbReference>
<dbReference type="InterPro" id="IPR036047">
    <property type="entry name" value="F-box-like_dom_sf"/>
</dbReference>
<protein>
    <recommendedName>
        <fullName evidence="1">F-box domain-containing protein</fullName>
    </recommendedName>
</protein>